<evidence type="ECO:0000256" key="2">
    <source>
        <dbReference type="ARBA" id="ARBA00023125"/>
    </source>
</evidence>
<feature type="domain" description="POU-specific" evidence="10">
    <location>
        <begin position="68"/>
        <end position="142"/>
    </location>
</feature>
<comment type="caution">
    <text evidence="11">The sequence shown here is derived from an EMBL/GenBank/DDBJ whole genome shotgun (WGS) entry which is preliminary data.</text>
</comment>
<comment type="similarity">
    <text evidence="7">Belongs to the POU transcription factor family.</text>
</comment>
<dbReference type="SUPFAM" id="SSF47413">
    <property type="entry name" value="lambda repressor-like DNA-binding domains"/>
    <property type="match status" value="1"/>
</dbReference>
<feature type="domain" description="Homeobox" evidence="9">
    <location>
        <begin position="176"/>
        <end position="236"/>
    </location>
</feature>
<dbReference type="InterPro" id="IPR013847">
    <property type="entry name" value="POU"/>
</dbReference>
<dbReference type="PROSITE" id="PS00465">
    <property type="entry name" value="POU_2"/>
    <property type="match status" value="1"/>
</dbReference>
<dbReference type="Pfam" id="PF00157">
    <property type="entry name" value="Pou"/>
    <property type="match status" value="1"/>
</dbReference>
<dbReference type="PROSITE" id="PS50071">
    <property type="entry name" value="HOMEOBOX_2"/>
    <property type="match status" value="1"/>
</dbReference>
<evidence type="ECO:0000256" key="3">
    <source>
        <dbReference type="ARBA" id="ARBA00023155"/>
    </source>
</evidence>
<dbReference type="InterPro" id="IPR050255">
    <property type="entry name" value="POU_domain_TF"/>
</dbReference>
<evidence type="ECO:0000256" key="8">
    <source>
        <dbReference type="SAM" id="MobiDB-lite"/>
    </source>
</evidence>
<dbReference type="EMBL" id="CAUEEQ010017187">
    <property type="protein sequence ID" value="CAJ0940460.1"/>
    <property type="molecule type" value="Genomic_DNA"/>
</dbReference>
<evidence type="ECO:0000256" key="5">
    <source>
        <dbReference type="PROSITE-ProRule" id="PRU00108"/>
    </source>
</evidence>
<dbReference type="PROSITE" id="PS51179">
    <property type="entry name" value="POU_3"/>
    <property type="match status" value="1"/>
</dbReference>
<feature type="DNA-binding region" description="Homeobox" evidence="5">
    <location>
        <begin position="178"/>
        <end position="237"/>
    </location>
</feature>
<evidence type="ECO:0000259" key="10">
    <source>
        <dbReference type="PROSITE" id="PS51179"/>
    </source>
</evidence>
<gene>
    <name evidence="11" type="ORF">RIMI_LOCUS8599806</name>
</gene>
<keyword evidence="2 5" id="KW-0238">DNA-binding</keyword>
<organism evidence="11 12">
    <name type="scientific">Ranitomeya imitator</name>
    <name type="common">mimic poison frog</name>
    <dbReference type="NCBI Taxonomy" id="111125"/>
    <lineage>
        <taxon>Eukaryota</taxon>
        <taxon>Metazoa</taxon>
        <taxon>Chordata</taxon>
        <taxon>Craniata</taxon>
        <taxon>Vertebrata</taxon>
        <taxon>Euteleostomi</taxon>
        <taxon>Amphibia</taxon>
        <taxon>Batrachia</taxon>
        <taxon>Anura</taxon>
        <taxon>Neobatrachia</taxon>
        <taxon>Hyloidea</taxon>
        <taxon>Dendrobatidae</taxon>
        <taxon>Dendrobatinae</taxon>
        <taxon>Ranitomeya</taxon>
    </lineage>
</organism>
<evidence type="ECO:0000256" key="6">
    <source>
        <dbReference type="RuleBase" id="RU000682"/>
    </source>
</evidence>
<dbReference type="PROSITE" id="PS00027">
    <property type="entry name" value="HOMEOBOX_1"/>
    <property type="match status" value="1"/>
</dbReference>
<dbReference type="PANTHER" id="PTHR11636">
    <property type="entry name" value="POU DOMAIN"/>
    <property type="match status" value="1"/>
</dbReference>
<evidence type="ECO:0000256" key="1">
    <source>
        <dbReference type="ARBA" id="ARBA00004123"/>
    </source>
</evidence>
<dbReference type="InterPro" id="IPR017970">
    <property type="entry name" value="Homeobox_CS"/>
</dbReference>
<evidence type="ECO:0000259" key="9">
    <source>
        <dbReference type="PROSITE" id="PS50071"/>
    </source>
</evidence>
<accession>A0ABN9LFA5</accession>
<proteinExistence type="inferred from homology"/>
<dbReference type="SMART" id="SM00352">
    <property type="entry name" value="POU"/>
    <property type="match status" value="1"/>
</dbReference>
<evidence type="ECO:0000256" key="4">
    <source>
        <dbReference type="ARBA" id="ARBA00023242"/>
    </source>
</evidence>
<dbReference type="SMART" id="SM00389">
    <property type="entry name" value="HOX"/>
    <property type="match status" value="1"/>
</dbReference>
<feature type="region of interest" description="Disordered" evidence="8">
    <location>
        <begin position="53"/>
        <end position="77"/>
    </location>
</feature>
<dbReference type="Gene3D" id="1.10.260.40">
    <property type="entry name" value="lambda repressor-like DNA-binding domains"/>
    <property type="match status" value="1"/>
</dbReference>
<dbReference type="CDD" id="cd00086">
    <property type="entry name" value="homeodomain"/>
    <property type="match status" value="1"/>
</dbReference>
<dbReference type="SUPFAM" id="SSF46689">
    <property type="entry name" value="Homeodomain-like"/>
    <property type="match status" value="1"/>
</dbReference>
<dbReference type="CDD" id="cd00093">
    <property type="entry name" value="HTH_XRE"/>
    <property type="match status" value="1"/>
</dbReference>
<reference evidence="11" key="1">
    <citation type="submission" date="2023-07" db="EMBL/GenBank/DDBJ databases">
        <authorList>
            <person name="Stuckert A."/>
        </authorList>
    </citation>
    <scope>NUCLEOTIDE SEQUENCE</scope>
</reference>
<keyword evidence="4 5" id="KW-0539">Nucleus</keyword>
<dbReference type="InterPro" id="IPR001387">
    <property type="entry name" value="Cro/C1-type_HTH"/>
</dbReference>
<dbReference type="Gene3D" id="1.10.10.60">
    <property type="entry name" value="Homeodomain-like"/>
    <property type="match status" value="1"/>
</dbReference>
<comment type="subcellular location">
    <subcellularLocation>
        <location evidence="1 5 6">Nucleus</location>
    </subcellularLocation>
</comment>
<dbReference type="InterPro" id="IPR010982">
    <property type="entry name" value="Lambda_DNA-bd_dom_sf"/>
</dbReference>
<sequence length="309" mass="35472">MKSESGDLGVQPVLQWNTLPQLDHATETLGFPVGGQQNYCEEQMPIFVDNSNQKTDEEEESVMTPQQEEGSTSSEMEAFTKKLKSKRVSLGYTQADLGYALGVQYGKSFSQTTICRFESLQLSFKNMCKLKPILTEWLDGLDKKASPEEFSRNVLKNKFCLFFFFTKKLNKERPQAPKRKHRTSIENNVKQRLENYFLNCTKPGAQEISQIARELGMDKTVVRVWFCNRRQKGKRQVNPYQRENIGGHPEVIQSLSPVEHFSLPQLATAQGFPTAQIHYNHPVYMPGFHTNEMYPQNMPHGMPMANYTN</sequence>
<dbReference type="InterPro" id="IPR009057">
    <property type="entry name" value="Homeodomain-like_sf"/>
</dbReference>
<evidence type="ECO:0000313" key="12">
    <source>
        <dbReference type="Proteomes" id="UP001176940"/>
    </source>
</evidence>
<dbReference type="Proteomes" id="UP001176940">
    <property type="component" value="Unassembled WGS sequence"/>
</dbReference>
<name>A0ABN9LFA5_9NEOB</name>
<dbReference type="PANTHER" id="PTHR11636:SF135">
    <property type="entry name" value="POU DOMAIN, CLASS 5, TRANSCRIPTION FACTOR 1.2"/>
    <property type="match status" value="1"/>
</dbReference>
<dbReference type="Pfam" id="PF00046">
    <property type="entry name" value="Homeodomain"/>
    <property type="match status" value="1"/>
</dbReference>
<keyword evidence="3 5" id="KW-0371">Homeobox</keyword>
<dbReference type="InterPro" id="IPR000327">
    <property type="entry name" value="POU_dom"/>
</dbReference>
<dbReference type="InterPro" id="IPR001356">
    <property type="entry name" value="HD"/>
</dbReference>
<keyword evidence="7" id="KW-0804">Transcription</keyword>
<dbReference type="PRINTS" id="PR00028">
    <property type="entry name" value="POUDOMAIN"/>
</dbReference>
<keyword evidence="12" id="KW-1185">Reference proteome</keyword>
<evidence type="ECO:0000256" key="7">
    <source>
        <dbReference type="RuleBase" id="RU361194"/>
    </source>
</evidence>
<protein>
    <recommendedName>
        <fullName evidence="7">POU domain protein</fullName>
    </recommendedName>
</protein>
<feature type="compositionally biased region" description="Polar residues" evidence="8">
    <location>
        <begin position="63"/>
        <end position="75"/>
    </location>
</feature>
<evidence type="ECO:0000313" key="11">
    <source>
        <dbReference type="EMBL" id="CAJ0940460.1"/>
    </source>
</evidence>